<evidence type="ECO:0000256" key="3">
    <source>
        <dbReference type="ARBA" id="ARBA00012944"/>
    </source>
</evidence>
<comment type="similarity">
    <text evidence="2">Belongs to the complex I subunit 6 family.</text>
</comment>
<gene>
    <name evidence="17" type="primary">ND6</name>
</gene>
<evidence type="ECO:0000256" key="4">
    <source>
        <dbReference type="ARBA" id="ARBA00021095"/>
    </source>
</evidence>
<comment type="catalytic activity">
    <reaction evidence="15">
        <text>a ubiquinone + NADH + 5 H(+)(in) = a ubiquinol + NAD(+) + 4 H(+)(out)</text>
        <dbReference type="Rhea" id="RHEA:29091"/>
        <dbReference type="Rhea" id="RHEA-COMP:9565"/>
        <dbReference type="Rhea" id="RHEA-COMP:9566"/>
        <dbReference type="ChEBI" id="CHEBI:15378"/>
        <dbReference type="ChEBI" id="CHEBI:16389"/>
        <dbReference type="ChEBI" id="CHEBI:17976"/>
        <dbReference type="ChEBI" id="CHEBI:57540"/>
        <dbReference type="ChEBI" id="CHEBI:57945"/>
        <dbReference type="EC" id="7.1.1.2"/>
    </reaction>
</comment>
<evidence type="ECO:0000256" key="8">
    <source>
        <dbReference type="ARBA" id="ARBA00022967"/>
    </source>
</evidence>
<evidence type="ECO:0000256" key="15">
    <source>
        <dbReference type="ARBA" id="ARBA00049551"/>
    </source>
</evidence>
<dbReference type="PANTHER" id="PTHR11435">
    <property type="entry name" value="NADH UBIQUINONE OXIDOREDUCTASE SUBUNIT ND6"/>
    <property type="match status" value="1"/>
</dbReference>
<dbReference type="GO" id="GO:0008137">
    <property type="term" value="F:NADH dehydrogenase (ubiquinone) activity"/>
    <property type="evidence" value="ECO:0007669"/>
    <property type="project" value="UniProtKB-EC"/>
</dbReference>
<proteinExistence type="inferred from homology"/>
<evidence type="ECO:0000256" key="5">
    <source>
        <dbReference type="ARBA" id="ARBA00022448"/>
    </source>
</evidence>
<keyword evidence="9" id="KW-0249">Electron transport</keyword>
<dbReference type="PANTHER" id="PTHR11435:SF1">
    <property type="entry name" value="NADH-UBIQUINONE OXIDOREDUCTASE CHAIN 6"/>
    <property type="match status" value="1"/>
</dbReference>
<evidence type="ECO:0000256" key="10">
    <source>
        <dbReference type="ARBA" id="ARBA00022989"/>
    </source>
</evidence>
<evidence type="ECO:0000256" key="7">
    <source>
        <dbReference type="ARBA" id="ARBA00022692"/>
    </source>
</evidence>
<keyword evidence="5" id="KW-0813">Transport</keyword>
<reference evidence="17" key="1">
    <citation type="submission" date="2012-07" db="EMBL/GenBank/DDBJ databases">
        <title>Mitogenomics of the Coleoptera under dense taxon sampling.</title>
        <authorList>
            <person name="Timmermans M.J.T.N."/>
            <person name="Lim J."/>
            <person name="Dodsworth S."/>
            <person name="Haran J."/>
            <person name="Ahrens D."/>
            <person name="Bocak L."/>
            <person name="London A."/>
            <person name="Culverwell L."/>
            <person name="Vogler A.P."/>
        </authorList>
    </citation>
    <scope>NUCLEOTIDE SEQUENCE</scope>
</reference>
<dbReference type="GO" id="GO:0031966">
    <property type="term" value="C:mitochondrial membrane"/>
    <property type="evidence" value="ECO:0007669"/>
    <property type="project" value="UniProtKB-SubCell"/>
</dbReference>
<evidence type="ECO:0000313" key="17">
    <source>
        <dbReference type="EMBL" id="AFQ62228.1"/>
    </source>
</evidence>
<feature type="transmembrane region" description="Helical" evidence="16">
    <location>
        <begin position="79"/>
        <end position="100"/>
    </location>
</feature>
<evidence type="ECO:0000256" key="6">
    <source>
        <dbReference type="ARBA" id="ARBA00022660"/>
    </source>
</evidence>
<keyword evidence="6" id="KW-0679">Respiratory chain</keyword>
<keyword evidence="10 16" id="KW-1133">Transmembrane helix</keyword>
<evidence type="ECO:0000256" key="13">
    <source>
        <dbReference type="ARBA" id="ARBA00023136"/>
    </source>
</evidence>
<keyword evidence="11" id="KW-0520">NAD</keyword>
<accession>S4SVE2</accession>
<geneLocation type="mitochondrion" evidence="17"/>
<dbReference type="AlphaFoldDB" id="S4SVE2"/>
<dbReference type="InterPro" id="IPR050269">
    <property type="entry name" value="ComplexI_Subunit6"/>
</dbReference>
<sequence length="166" mass="19621">MLLTFMIISLTASVIFCFLNHPMTMGLTLLIQTIIISLTMGFFNYNFWYAYILFLIMIGGMLVLFIYMTSVASNEKFEYSYKLNLFILFLIFMMLPLYIINDFYFNINNYYYESINNMSTFTLSLNKFLNYPNNMIIYLIILYLLITLIAVVKITNIKHGPLRHSN</sequence>
<protein>
    <recommendedName>
        <fullName evidence="4">NADH-ubiquinone oxidoreductase chain 6</fullName>
        <ecNumber evidence="3">7.1.1.2</ecNumber>
    </recommendedName>
    <alternativeName>
        <fullName evidence="14">NADH dehydrogenase subunit 6</fullName>
    </alternativeName>
</protein>
<evidence type="ECO:0000256" key="16">
    <source>
        <dbReference type="SAM" id="Phobius"/>
    </source>
</evidence>
<comment type="subcellular location">
    <subcellularLocation>
        <location evidence="1">Mitochondrion membrane</location>
        <topology evidence="1">Multi-pass membrane protein</topology>
    </subcellularLocation>
</comment>
<dbReference type="EMBL" id="JX313673">
    <property type="protein sequence ID" value="AFQ62228.1"/>
    <property type="molecule type" value="Genomic_DNA"/>
</dbReference>
<dbReference type="EC" id="7.1.1.2" evidence="3"/>
<keyword evidence="12 17" id="KW-0496">Mitochondrion</keyword>
<name>S4SVE2_9SCAR</name>
<organism evidence="17">
    <name type="scientific">Glaphyrus comosus</name>
    <dbReference type="NCBI Taxonomy" id="1227469"/>
    <lineage>
        <taxon>Eukaryota</taxon>
        <taxon>Metazoa</taxon>
        <taxon>Ecdysozoa</taxon>
        <taxon>Arthropoda</taxon>
        <taxon>Hexapoda</taxon>
        <taxon>Insecta</taxon>
        <taxon>Pterygota</taxon>
        <taxon>Neoptera</taxon>
        <taxon>Endopterygota</taxon>
        <taxon>Coleoptera</taxon>
        <taxon>Polyphaga</taxon>
        <taxon>Scarabaeiformia</taxon>
        <taxon>Glaphyridae</taxon>
        <taxon>Glaphyrus</taxon>
    </lineage>
</organism>
<evidence type="ECO:0000256" key="2">
    <source>
        <dbReference type="ARBA" id="ARBA00005698"/>
    </source>
</evidence>
<feature type="transmembrane region" description="Helical" evidence="16">
    <location>
        <begin position="47"/>
        <end position="67"/>
    </location>
</feature>
<keyword evidence="13 16" id="KW-0472">Membrane</keyword>
<evidence type="ECO:0000256" key="1">
    <source>
        <dbReference type="ARBA" id="ARBA00004225"/>
    </source>
</evidence>
<evidence type="ECO:0000256" key="11">
    <source>
        <dbReference type="ARBA" id="ARBA00023027"/>
    </source>
</evidence>
<evidence type="ECO:0000256" key="12">
    <source>
        <dbReference type="ARBA" id="ARBA00023128"/>
    </source>
</evidence>
<keyword evidence="7 16" id="KW-0812">Transmembrane</keyword>
<feature type="transmembrane region" description="Helical" evidence="16">
    <location>
        <begin position="135"/>
        <end position="155"/>
    </location>
</feature>
<evidence type="ECO:0000256" key="14">
    <source>
        <dbReference type="ARBA" id="ARBA00031019"/>
    </source>
</evidence>
<keyword evidence="8" id="KW-1278">Translocase</keyword>
<evidence type="ECO:0000256" key="9">
    <source>
        <dbReference type="ARBA" id="ARBA00022982"/>
    </source>
</evidence>